<evidence type="ECO:0000256" key="3">
    <source>
        <dbReference type="SAM" id="SignalP"/>
    </source>
</evidence>
<feature type="region of interest" description="Disordered" evidence="1">
    <location>
        <begin position="174"/>
        <end position="203"/>
    </location>
</feature>
<dbReference type="AlphaFoldDB" id="A0A174CM31"/>
<evidence type="ECO:0000256" key="1">
    <source>
        <dbReference type="SAM" id="MobiDB-lite"/>
    </source>
</evidence>
<feature type="signal peptide" evidence="3">
    <location>
        <begin position="1"/>
        <end position="31"/>
    </location>
</feature>
<dbReference type="EMBL" id="CYYV01000006">
    <property type="protein sequence ID" value="CUO12980.1"/>
    <property type="molecule type" value="Genomic_DNA"/>
</dbReference>
<keyword evidence="3" id="KW-0732">Signal</keyword>
<dbReference type="InterPro" id="IPR013783">
    <property type="entry name" value="Ig-like_fold"/>
</dbReference>
<reference evidence="5 6" key="1">
    <citation type="submission" date="2015-09" db="EMBL/GenBank/DDBJ databases">
        <authorList>
            <consortium name="Pathogen Informatics"/>
        </authorList>
    </citation>
    <scope>NUCLEOTIDE SEQUENCE [LARGE SCALE GENOMIC DNA]</scope>
    <source>
        <strain evidence="5 6">2789STDY5608849</strain>
    </source>
</reference>
<feature type="transmembrane region" description="Helical" evidence="2">
    <location>
        <begin position="210"/>
        <end position="227"/>
    </location>
</feature>
<accession>A0A174CM31</accession>
<gene>
    <name evidence="5" type="ORF">ERS852406_01316</name>
</gene>
<proteinExistence type="predicted"/>
<dbReference type="InterPro" id="IPR032364">
    <property type="entry name" value="GramPos_pilinD1_N"/>
</dbReference>
<evidence type="ECO:0000256" key="2">
    <source>
        <dbReference type="SAM" id="Phobius"/>
    </source>
</evidence>
<dbReference type="Proteomes" id="UP000095706">
    <property type="component" value="Unassembled WGS sequence"/>
</dbReference>
<keyword evidence="2" id="KW-1133">Transmembrane helix</keyword>
<keyword evidence="2" id="KW-0812">Transmembrane</keyword>
<name>A0A174CM31_9FIRM</name>
<keyword evidence="2" id="KW-0472">Membrane</keyword>
<dbReference type="RefSeq" id="WP_055227169.1">
    <property type="nucleotide sequence ID" value="NZ_CYYV01000006.1"/>
</dbReference>
<sequence>MSRISKRKRIYMCMASVMCMLLLLIPLPVFANDLGSILLKATVEDETTVYKLSNTEFTMYQVGTYKNNSWALVSEFVKSGVIFDFDDSSAQAEAAKKLEKYVQDNNIKGMSGKTNSDGEVMYRDLEKGVYLFVQTQKTQISNQVYQSEPFIITVPGNYDDQIIWNVTAEPKFKNESIPPITTNTPPVSEEPSGDNSSHTSNVKTGDDTNVIMWLSLMGISLVIFSICKRKVHK</sequence>
<evidence type="ECO:0000259" key="4">
    <source>
        <dbReference type="Pfam" id="PF16555"/>
    </source>
</evidence>
<feature type="domain" description="Gram-positive pilin subunit D1 N-terminal" evidence="4">
    <location>
        <begin position="50"/>
        <end position="161"/>
    </location>
</feature>
<dbReference type="Gene3D" id="2.60.40.10">
    <property type="entry name" value="Immunoglobulins"/>
    <property type="match status" value="1"/>
</dbReference>
<dbReference type="Pfam" id="PF16555">
    <property type="entry name" value="GramPos_pilinD1"/>
    <property type="match status" value="1"/>
</dbReference>
<feature type="chain" id="PRO_5008019311" description="Gram-positive pilin subunit D1 N-terminal domain-containing protein" evidence="3">
    <location>
        <begin position="32"/>
        <end position="233"/>
    </location>
</feature>
<evidence type="ECO:0000313" key="6">
    <source>
        <dbReference type="Proteomes" id="UP000095706"/>
    </source>
</evidence>
<organism evidence="5 6">
    <name type="scientific">Fusicatenibacter saccharivorans</name>
    <dbReference type="NCBI Taxonomy" id="1150298"/>
    <lineage>
        <taxon>Bacteria</taxon>
        <taxon>Bacillati</taxon>
        <taxon>Bacillota</taxon>
        <taxon>Clostridia</taxon>
        <taxon>Lachnospirales</taxon>
        <taxon>Lachnospiraceae</taxon>
        <taxon>Fusicatenibacter</taxon>
    </lineage>
</organism>
<feature type="compositionally biased region" description="Polar residues" evidence="1">
    <location>
        <begin position="193"/>
        <end position="203"/>
    </location>
</feature>
<protein>
    <recommendedName>
        <fullName evidence="4">Gram-positive pilin subunit D1 N-terminal domain-containing protein</fullName>
    </recommendedName>
</protein>
<evidence type="ECO:0000313" key="5">
    <source>
        <dbReference type="EMBL" id="CUO12980.1"/>
    </source>
</evidence>